<comment type="cofactor">
    <cofactor evidence="2">
        <name>Zn(2+)</name>
        <dbReference type="ChEBI" id="CHEBI:29105"/>
    </cofactor>
</comment>
<feature type="domain" description="FPG-type" evidence="20">
    <location>
        <begin position="244"/>
        <end position="278"/>
    </location>
</feature>
<evidence type="ECO:0000256" key="8">
    <source>
        <dbReference type="ARBA" id="ARBA00022763"/>
    </source>
</evidence>
<keyword evidence="15" id="KW-0511">Multifunctional enzyme</keyword>
<dbReference type="Gene3D" id="3.20.190.10">
    <property type="entry name" value="MutM-like, N-terminal"/>
    <property type="match status" value="1"/>
</dbReference>
<comment type="similarity">
    <text evidence="3">Belongs to the FPG family.</text>
</comment>
<evidence type="ECO:0000256" key="10">
    <source>
        <dbReference type="ARBA" id="ARBA00022801"/>
    </source>
</evidence>
<keyword evidence="13" id="KW-0234">DNA repair</keyword>
<dbReference type="GO" id="GO:0008270">
    <property type="term" value="F:zinc ion binding"/>
    <property type="evidence" value="ECO:0007669"/>
    <property type="project" value="UniProtKB-KW"/>
</dbReference>
<evidence type="ECO:0000256" key="2">
    <source>
        <dbReference type="ARBA" id="ARBA00001947"/>
    </source>
</evidence>
<evidence type="ECO:0000256" key="12">
    <source>
        <dbReference type="ARBA" id="ARBA00023125"/>
    </source>
</evidence>
<evidence type="ECO:0000313" key="23">
    <source>
        <dbReference type="Proteomes" id="UP000004416"/>
    </source>
</evidence>
<dbReference type="AlphaFoldDB" id="G9XGV7"/>
<evidence type="ECO:0000256" key="19">
    <source>
        <dbReference type="PROSITE-ProRule" id="PRU00391"/>
    </source>
</evidence>
<accession>G9XGV7</accession>
<evidence type="ECO:0000256" key="14">
    <source>
        <dbReference type="ARBA" id="ARBA00023239"/>
    </source>
</evidence>
<dbReference type="InterPro" id="IPR015886">
    <property type="entry name" value="H2TH_FPG"/>
</dbReference>
<keyword evidence="9 19" id="KW-0863">Zinc-finger</keyword>
<sequence length="278" mass="31103">MLEVSIMPEIPEMETYKNYLQMSVLGKRIVGTEITRARSTNVPTDEFVRWVQDTSIEQVLRYGKYLILALSSGKALCAHMMLDGRMYYEVAGEPVELPGRSHIRLKFADHSILHFCDLRLGYLKLLESSQVDAIKEGLGLDPLDSEFSLAAFLKILSGKRGMIKPLLMDQKNISGIGNAYANEILFAAGILPERKTPTLTDGEKERLYGVIPDLLQQGIAKGGYIEEPFAPWDKLSGGMIPHFKVYDRTGQPCLQCGEPIKQNIVGGRNAYYCLTCQH</sequence>
<keyword evidence="14" id="KW-0456">Lyase</keyword>
<evidence type="ECO:0000259" key="20">
    <source>
        <dbReference type="PROSITE" id="PS51066"/>
    </source>
</evidence>
<gene>
    <name evidence="22" type="ORF">HMPREF0322_00173</name>
</gene>
<dbReference type="InterPro" id="IPR000214">
    <property type="entry name" value="Znf_DNA_glyclase/AP_lyase"/>
</dbReference>
<evidence type="ECO:0000313" key="22">
    <source>
        <dbReference type="EMBL" id="EHL09142.1"/>
    </source>
</evidence>
<dbReference type="SMART" id="SM01232">
    <property type="entry name" value="H2TH"/>
    <property type="match status" value="1"/>
</dbReference>
<dbReference type="Pfam" id="PF06827">
    <property type="entry name" value="zf-FPG_IleRS"/>
    <property type="match status" value="1"/>
</dbReference>
<dbReference type="InterPro" id="IPR015887">
    <property type="entry name" value="DNA_glyclase_Znf_dom_DNA_BS"/>
</dbReference>
<dbReference type="PROSITE" id="PS51068">
    <property type="entry name" value="FPG_CAT"/>
    <property type="match status" value="1"/>
</dbReference>
<dbReference type="PANTHER" id="PTHR22993:SF9">
    <property type="entry name" value="FORMAMIDOPYRIMIDINE-DNA GLYCOSYLASE"/>
    <property type="match status" value="1"/>
</dbReference>
<dbReference type="SUPFAM" id="SSF57716">
    <property type="entry name" value="Glucocorticoid receptor-like (DNA-binding domain)"/>
    <property type="match status" value="1"/>
</dbReference>
<keyword evidence="11" id="KW-0862">Zinc</keyword>
<dbReference type="InterPro" id="IPR035937">
    <property type="entry name" value="FPG_N"/>
</dbReference>
<comment type="caution">
    <text evidence="22">The sequence shown here is derived from an EMBL/GenBank/DDBJ whole genome shotgun (WGS) entry which is preliminary data.</text>
</comment>
<dbReference type="InterPro" id="IPR010979">
    <property type="entry name" value="Ribosomal_uS13-like_H2TH"/>
</dbReference>
<protein>
    <recommendedName>
        <fullName evidence="6">Formamidopyrimidine-DNA glycosylase</fullName>
        <ecNumber evidence="4">3.2.2.23</ecNumber>
        <ecNumber evidence="5">4.2.99.18</ecNumber>
    </recommendedName>
    <alternativeName>
        <fullName evidence="17">DNA-(apurinic or apyrimidinic site) lyase MutM</fullName>
    </alternativeName>
</protein>
<keyword evidence="7" id="KW-0479">Metal-binding</keyword>
<evidence type="ECO:0000256" key="17">
    <source>
        <dbReference type="ARBA" id="ARBA00030638"/>
    </source>
</evidence>
<evidence type="ECO:0000256" key="7">
    <source>
        <dbReference type="ARBA" id="ARBA00022723"/>
    </source>
</evidence>
<dbReference type="GO" id="GO:0034039">
    <property type="term" value="F:8-oxo-7,8-dihydroguanine DNA N-glycosylase activity"/>
    <property type="evidence" value="ECO:0007669"/>
    <property type="project" value="TreeGrafter"/>
</dbReference>
<dbReference type="GO" id="GO:0003684">
    <property type="term" value="F:damaged DNA binding"/>
    <property type="evidence" value="ECO:0007669"/>
    <property type="project" value="InterPro"/>
</dbReference>
<dbReference type="PROSITE" id="PS51066">
    <property type="entry name" value="ZF_FPG_2"/>
    <property type="match status" value="1"/>
</dbReference>
<name>G9XGV7_DESHA</name>
<dbReference type="PATRIC" id="fig|537010.4.peg.167"/>
<evidence type="ECO:0000256" key="6">
    <source>
        <dbReference type="ARBA" id="ARBA00016240"/>
    </source>
</evidence>
<evidence type="ECO:0000256" key="11">
    <source>
        <dbReference type="ARBA" id="ARBA00022833"/>
    </source>
</evidence>
<dbReference type="EMBL" id="AFZX01000005">
    <property type="protein sequence ID" value="EHL09142.1"/>
    <property type="molecule type" value="Genomic_DNA"/>
</dbReference>
<keyword evidence="8" id="KW-0227">DNA damage</keyword>
<dbReference type="GO" id="GO:0140078">
    <property type="term" value="F:class I DNA-(apurinic or apyrimidinic site) endonuclease activity"/>
    <property type="evidence" value="ECO:0007669"/>
    <property type="project" value="UniProtKB-EC"/>
</dbReference>
<comment type="catalytic activity">
    <reaction evidence="18">
        <text>2'-deoxyribonucleotide-(2'-deoxyribose 5'-phosphate)-2'-deoxyribonucleotide-DNA = a 3'-end 2'-deoxyribonucleotide-(2,3-dehydro-2,3-deoxyribose 5'-phosphate)-DNA + a 5'-end 5'-phospho-2'-deoxyribonucleoside-DNA + H(+)</text>
        <dbReference type="Rhea" id="RHEA:66592"/>
        <dbReference type="Rhea" id="RHEA-COMP:13180"/>
        <dbReference type="Rhea" id="RHEA-COMP:16897"/>
        <dbReference type="Rhea" id="RHEA-COMP:17067"/>
        <dbReference type="ChEBI" id="CHEBI:15378"/>
        <dbReference type="ChEBI" id="CHEBI:136412"/>
        <dbReference type="ChEBI" id="CHEBI:157695"/>
        <dbReference type="ChEBI" id="CHEBI:167181"/>
        <dbReference type="EC" id="4.2.99.18"/>
    </reaction>
</comment>
<dbReference type="Pfam" id="PF01149">
    <property type="entry name" value="Fapy_DNA_glyco"/>
    <property type="match status" value="1"/>
</dbReference>
<evidence type="ECO:0000259" key="21">
    <source>
        <dbReference type="PROSITE" id="PS51068"/>
    </source>
</evidence>
<keyword evidence="10" id="KW-0378">Hydrolase</keyword>
<dbReference type="EC" id="3.2.2.23" evidence="4"/>
<dbReference type="Proteomes" id="UP000004416">
    <property type="component" value="Unassembled WGS sequence"/>
</dbReference>
<dbReference type="PROSITE" id="PS01242">
    <property type="entry name" value="ZF_FPG_1"/>
    <property type="match status" value="1"/>
</dbReference>
<evidence type="ECO:0000256" key="9">
    <source>
        <dbReference type="ARBA" id="ARBA00022771"/>
    </source>
</evidence>
<organism evidence="22 23">
    <name type="scientific">Desulfitobacterium hafniense DP7</name>
    <dbReference type="NCBI Taxonomy" id="537010"/>
    <lineage>
        <taxon>Bacteria</taxon>
        <taxon>Bacillati</taxon>
        <taxon>Bacillota</taxon>
        <taxon>Clostridia</taxon>
        <taxon>Eubacteriales</taxon>
        <taxon>Desulfitobacteriaceae</taxon>
        <taxon>Desulfitobacterium</taxon>
    </lineage>
</organism>
<evidence type="ECO:0000256" key="18">
    <source>
        <dbReference type="ARBA" id="ARBA00044632"/>
    </source>
</evidence>
<dbReference type="GO" id="GO:0006284">
    <property type="term" value="P:base-excision repair"/>
    <property type="evidence" value="ECO:0007669"/>
    <property type="project" value="InterPro"/>
</dbReference>
<evidence type="ECO:0000256" key="16">
    <source>
        <dbReference type="ARBA" id="ARBA00023295"/>
    </source>
</evidence>
<dbReference type="GO" id="GO:0003690">
    <property type="term" value="F:double-stranded DNA binding"/>
    <property type="evidence" value="ECO:0007669"/>
    <property type="project" value="UniProtKB-ARBA"/>
</dbReference>
<keyword evidence="12" id="KW-0238">DNA-binding</keyword>
<dbReference type="SMART" id="SM00898">
    <property type="entry name" value="Fapy_DNA_glyco"/>
    <property type="match status" value="1"/>
</dbReference>
<comment type="catalytic activity">
    <reaction evidence="1">
        <text>Hydrolysis of DNA containing ring-opened 7-methylguanine residues, releasing 2,6-diamino-4-hydroxy-5-(N-methyl)formamidopyrimidine.</text>
        <dbReference type="EC" id="3.2.2.23"/>
    </reaction>
</comment>
<dbReference type="InterPro" id="IPR012319">
    <property type="entry name" value="FPG_cat"/>
</dbReference>
<evidence type="ECO:0000256" key="15">
    <source>
        <dbReference type="ARBA" id="ARBA00023268"/>
    </source>
</evidence>
<dbReference type="PANTHER" id="PTHR22993">
    <property type="entry name" value="FORMAMIDOPYRIMIDINE-DNA GLYCOSYLASE"/>
    <property type="match status" value="1"/>
</dbReference>
<dbReference type="EC" id="4.2.99.18" evidence="5"/>
<dbReference type="SUPFAM" id="SSF46946">
    <property type="entry name" value="S13-like H2TH domain"/>
    <property type="match status" value="1"/>
</dbReference>
<feature type="domain" description="Formamidopyrimidine-DNA glycosylase catalytic" evidence="21">
    <location>
        <begin position="8"/>
        <end position="122"/>
    </location>
</feature>
<dbReference type="HOGENOM" id="CLU_038423_1_2_9"/>
<dbReference type="Gene3D" id="1.10.8.50">
    <property type="match status" value="1"/>
</dbReference>
<evidence type="ECO:0000256" key="1">
    <source>
        <dbReference type="ARBA" id="ARBA00001668"/>
    </source>
</evidence>
<dbReference type="SUPFAM" id="SSF81624">
    <property type="entry name" value="N-terminal domain of MutM-like DNA repair proteins"/>
    <property type="match status" value="1"/>
</dbReference>
<keyword evidence="16" id="KW-0326">Glycosidase</keyword>
<evidence type="ECO:0000256" key="3">
    <source>
        <dbReference type="ARBA" id="ARBA00009409"/>
    </source>
</evidence>
<evidence type="ECO:0000256" key="5">
    <source>
        <dbReference type="ARBA" id="ARBA00012720"/>
    </source>
</evidence>
<evidence type="ECO:0000256" key="13">
    <source>
        <dbReference type="ARBA" id="ARBA00023204"/>
    </source>
</evidence>
<dbReference type="InterPro" id="IPR010663">
    <property type="entry name" value="Znf_FPG/IleRS"/>
</dbReference>
<dbReference type="Pfam" id="PF06831">
    <property type="entry name" value="H2TH"/>
    <property type="match status" value="1"/>
</dbReference>
<reference evidence="22 23" key="1">
    <citation type="submission" date="2011-08" db="EMBL/GenBank/DDBJ databases">
        <authorList>
            <person name="Weinstock G."/>
            <person name="Sodergren E."/>
            <person name="Clifton S."/>
            <person name="Fulton L."/>
            <person name="Fulton B."/>
            <person name="Courtney L."/>
            <person name="Fronick C."/>
            <person name="Harrison M."/>
            <person name="Strong C."/>
            <person name="Farmer C."/>
            <person name="Delahaunty K."/>
            <person name="Markovic C."/>
            <person name="Hall O."/>
            <person name="Minx P."/>
            <person name="Tomlinson C."/>
            <person name="Mitreva M."/>
            <person name="Hou S."/>
            <person name="Chen J."/>
            <person name="Wollam A."/>
            <person name="Pepin K.H."/>
            <person name="Johnson M."/>
            <person name="Bhonagiri V."/>
            <person name="Zhang X."/>
            <person name="Suruliraj S."/>
            <person name="Warren W."/>
            <person name="Chinwalla A."/>
            <person name="Mardis E.R."/>
            <person name="Wilson R.K."/>
        </authorList>
    </citation>
    <scope>NUCLEOTIDE SEQUENCE [LARGE SCALE GENOMIC DNA]</scope>
    <source>
        <strain evidence="22 23">DP7</strain>
    </source>
</reference>
<dbReference type="FunFam" id="1.10.8.50:FF:000003">
    <property type="entry name" value="Formamidopyrimidine-DNA glycosylase"/>
    <property type="match status" value="1"/>
</dbReference>
<evidence type="ECO:0000256" key="4">
    <source>
        <dbReference type="ARBA" id="ARBA00012024"/>
    </source>
</evidence>
<proteinExistence type="inferred from homology"/>